<gene>
    <name evidence="14" type="primary">cirA_4</name>
    <name evidence="14" type="ORF">FLB_16080</name>
</gene>
<dbReference type="PANTHER" id="PTHR30069">
    <property type="entry name" value="TONB-DEPENDENT OUTER MEMBRANE RECEPTOR"/>
    <property type="match status" value="1"/>
</dbReference>
<comment type="caution">
    <text evidence="14">The sequence shown here is derived from an EMBL/GenBank/DDBJ whole genome shotgun (WGS) entry which is preliminary data.</text>
</comment>
<keyword evidence="8 14" id="KW-0675">Receptor</keyword>
<dbReference type="Gene3D" id="2.40.170.20">
    <property type="entry name" value="TonB-dependent receptor, beta-barrel domain"/>
    <property type="match status" value="1"/>
</dbReference>
<evidence type="ECO:0000256" key="5">
    <source>
        <dbReference type="ARBA" id="ARBA00022729"/>
    </source>
</evidence>
<keyword evidence="3 10" id="KW-1134">Transmembrane beta strand</keyword>
<dbReference type="RefSeq" id="WP_064715417.1">
    <property type="nucleotide sequence ID" value="NZ_JMTM01000046.1"/>
</dbReference>
<dbReference type="AlphaFoldDB" id="A0A199XRH1"/>
<dbReference type="SUPFAM" id="SSF56935">
    <property type="entry name" value="Porins"/>
    <property type="match status" value="1"/>
</dbReference>
<evidence type="ECO:0000256" key="8">
    <source>
        <dbReference type="ARBA" id="ARBA00023170"/>
    </source>
</evidence>
<dbReference type="InterPro" id="IPR036942">
    <property type="entry name" value="Beta-barrel_TonB_sf"/>
</dbReference>
<evidence type="ECO:0000256" key="4">
    <source>
        <dbReference type="ARBA" id="ARBA00022692"/>
    </source>
</evidence>
<dbReference type="PANTHER" id="PTHR30069:SF29">
    <property type="entry name" value="HEMOGLOBIN AND HEMOGLOBIN-HAPTOGLOBIN-BINDING PROTEIN 1-RELATED"/>
    <property type="match status" value="1"/>
</dbReference>
<reference evidence="14 15" key="1">
    <citation type="submission" date="2016-06" db="EMBL/GenBank/DDBJ databases">
        <title>Draft genome sequence of Flavobacterium succinicans strain DD5b.</title>
        <authorList>
            <person name="Poehlein A."/>
            <person name="Daniel R."/>
            <person name="Simeonova D.D."/>
        </authorList>
    </citation>
    <scope>NUCLEOTIDE SEQUENCE [LARGE SCALE GENOMIC DNA]</scope>
    <source>
        <strain evidence="14 15">DD5b</strain>
    </source>
</reference>
<keyword evidence="5" id="KW-0732">Signal</keyword>
<name>A0A199XRH1_9FLAO</name>
<dbReference type="PATRIC" id="fig|29536.5.peg.1688"/>
<dbReference type="InterPro" id="IPR000531">
    <property type="entry name" value="Beta-barrel_TonB"/>
</dbReference>
<evidence type="ECO:0000313" key="14">
    <source>
        <dbReference type="EMBL" id="OAZ03919.1"/>
    </source>
</evidence>
<accession>A0A199XRH1</accession>
<dbReference type="GO" id="GO:0015344">
    <property type="term" value="F:siderophore uptake transmembrane transporter activity"/>
    <property type="evidence" value="ECO:0007669"/>
    <property type="project" value="TreeGrafter"/>
</dbReference>
<dbReference type="Gene3D" id="2.170.130.10">
    <property type="entry name" value="TonB-dependent receptor, plug domain"/>
    <property type="match status" value="1"/>
</dbReference>
<keyword evidence="2 10" id="KW-0813">Transport</keyword>
<dbReference type="Pfam" id="PF00593">
    <property type="entry name" value="TonB_dep_Rec_b-barrel"/>
    <property type="match status" value="1"/>
</dbReference>
<evidence type="ECO:0000256" key="9">
    <source>
        <dbReference type="ARBA" id="ARBA00023237"/>
    </source>
</evidence>
<sequence>MKKSIAVIILSLPVFTGYSQQKVQDSLRVNPLQEIVVTGQIEPQSLRKSVFNVRVISSQDIKNLAANNLADVLNQYLNITVRPSSSDGRSTVSLFGLDGQYFKILVDNIPLIGEAGLGNNADLSQINLDDIEQIEIIEGSMGVTHGANAVSGVLNIITKKGSRYKWSLRATTQEESVHNEFSLFDKGRHIQALALSYAPNERWFFNASLNRNDFQGFLDGKKGKDYFENDATRGYRWLPKEQWNATTMLGYQKNAFRMFYKFQWLNERVDFYNSTVQSGYSPTLGSYRYAMDKRYWTQRFFHNWNASGKLESGMSYTVSLSHQKQQRDTENFRYYLFTQQENESVRQKDQAMEVLYSTGTLSNFFKSKKIDVQLGYEVVSNLGYSLVQEGNNLFVPIAKRLNNYDWFMSSEIKATPSFSIRPGVRYSIQSQFDNQYATSLGLRYLLPKGIELRTSLGQSFRTPTFEELYTKQIFDGHHFTGNENLIPETSWSYEMSAKKTAFLDSGLQVAHTFTANYLKVNDRIDMALARFNTETGNPEYEYINISRYQMWNVATTNQFKGKNWLFNLGASLVGVSQRIDNQVFVSDDRFLFTFNANTSVSYTVPKWKTIVSAYYKYSGKTQQFIESSAAFVISEIDDSHWLDATIQKNFFSNTLETTIGARNLFDIKNINQTRTGEGAGHATSNQVMLAYGRSFFVKLTYNLNL</sequence>
<comment type="similarity">
    <text evidence="10 11">Belongs to the TonB-dependent receptor family.</text>
</comment>
<keyword evidence="9 10" id="KW-0998">Cell outer membrane</keyword>
<evidence type="ECO:0000256" key="3">
    <source>
        <dbReference type="ARBA" id="ARBA00022452"/>
    </source>
</evidence>
<dbReference type="EMBL" id="JMTM01000046">
    <property type="protein sequence ID" value="OAZ03919.1"/>
    <property type="molecule type" value="Genomic_DNA"/>
</dbReference>
<dbReference type="InterPro" id="IPR037066">
    <property type="entry name" value="Plug_dom_sf"/>
</dbReference>
<keyword evidence="6 11" id="KW-0798">TonB box</keyword>
<dbReference type="Pfam" id="PF07715">
    <property type="entry name" value="Plug"/>
    <property type="match status" value="1"/>
</dbReference>
<dbReference type="GO" id="GO:0009279">
    <property type="term" value="C:cell outer membrane"/>
    <property type="evidence" value="ECO:0007669"/>
    <property type="project" value="UniProtKB-SubCell"/>
</dbReference>
<evidence type="ECO:0000313" key="15">
    <source>
        <dbReference type="Proteomes" id="UP000093807"/>
    </source>
</evidence>
<keyword evidence="4 10" id="KW-0812">Transmembrane</keyword>
<dbReference type="GO" id="GO:0044718">
    <property type="term" value="P:siderophore transmembrane transport"/>
    <property type="evidence" value="ECO:0007669"/>
    <property type="project" value="TreeGrafter"/>
</dbReference>
<feature type="domain" description="TonB-dependent receptor plug" evidence="13">
    <location>
        <begin position="46"/>
        <end position="153"/>
    </location>
</feature>
<evidence type="ECO:0000256" key="2">
    <source>
        <dbReference type="ARBA" id="ARBA00022448"/>
    </source>
</evidence>
<comment type="subcellular location">
    <subcellularLocation>
        <location evidence="1 10">Cell outer membrane</location>
        <topology evidence="1 10">Multi-pass membrane protein</topology>
    </subcellularLocation>
</comment>
<evidence type="ECO:0000259" key="12">
    <source>
        <dbReference type="Pfam" id="PF00593"/>
    </source>
</evidence>
<dbReference type="InterPro" id="IPR039426">
    <property type="entry name" value="TonB-dep_rcpt-like"/>
</dbReference>
<dbReference type="OrthoDB" id="9764669at2"/>
<evidence type="ECO:0000256" key="11">
    <source>
        <dbReference type="RuleBase" id="RU003357"/>
    </source>
</evidence>
<feature type="domain" description="TonB-dependent receptor-like beta-barrel" evidence="12">
    <location>
        <begin position="250"/>
        <end position="664"/>
    </location>
</feature>
<dbReference type="Proteomes" id="UP000093807">
    <property type="component" value="Unassembled WGS sequence"/>
</dbReference>
<evidence type="ECO:0000256" key="6">
    <source>
        <dbReference type="ARBA" id="ARBA00023077"/>
    </source>
</evidence>
<organism evidence="14 15">
    <name type="scientific">Flavobacterium succinicans</name>
    <dbReference type="NCBI Taxonomy" id="29536"/>
    <lineage>
        <taxon>Bacteria</taxon>
        <taxon>Pseudomonadati</taxon>
        <taxon>Bacteroidota</taxon>
        <taxon>Flavobacteriia</taxon>
        <taxon>Flavobacteriales</taxon>
        <taxon>Flavobacteriaceae</taxon>
        <taxon>Flavobacterium</taxon>
    </lineage>
</organism>
<evidence type="ECO:0000259" key="13">
    <source>
        <dbReference type="Pfam" id="PF07715"/>
    </source>
</evidence>
<dbReference type="InterPro" id="IPR012910">
    <property type="entry name" value="Plug_dom"/>
</dbReference>
<keyword evidence="7 10" id="KW-0472">Membrane</keyword>
<protein>
    <submittedName>
        <fullName evidence="14">Colicin I receptor</fullName>
    </submittedName>
</protein>
<dbReference type="PROSITE" id="PS52016">
    <property type="entry name" value="TONB_DEPENDENT_REC_3"/>
    <property type="match status" value="1"/>
</dbReference>
<evidence type="ECO:0000256" key="1">
    <source>
        <dbReference type="ARBA" id="ARBA00004571"/>
    </source>
</evidence>
<keyword evidence="15" id="KW-1185">Reference proteome</keyword>
<evidence type="ECO:0000256" key="10">
    <source>
        <dbReference type="PROSITE-ProRule" id="PRU01360"/>
    </source>
</evidence>
<evidence type="ECO:0000256" key="7">
    <source>
        <dbReference type="ARBA" id="ARBA00023136"/>
    </source>
</evidence>
<proteinExistence type="inferred from homology"/>